<feature type="binding site" evidence="8">
    <location>
        <position position="17"/>
    </location>
    <ligand>
        <name>Mg(2+)</name>
        <dbReference type="ChEBI" id="CHEBI:18420"/>
    </ligand>
</feature>
<feature type="binding site" evidence="8">
    <location>
        <begin position="172"/>
        <end position="173"/>
    </location>
    <ligand>
        <name>ATP</name>
        <dbReference type="ChEBI" id="CHEBI:30616"/>
    </ligand>
</feature>
<evidence type="ECO:0000256" key="8">
    <source>
        <dbReference type="HAMAP-Rule" id="MF_00336"/>
    </source>
</evidence>
<dbReference type="EC" id="6.3.3.3" evidence="8"/>
<comment type="function">
    <text evidence="8">Catalyzes a mechanistically unusual reaction, the ATP-dependent insertion of CO2 between the N7 and N8 nitrogen atoms of 7,8-diaminopelargonic acid (DAPA, also called 7,8-diammoniononanoate) to form a ureido ring.</text>
</comment>
<reference evidence="9 10" key="1">
    <citation type="submission" date="2024-09" db="EMBL/GenBank/DDBJ databases">
        <authorList>
            <person name="Sun Q."/>
            <person name="Mori K."/>
        </authorList>
    </citation>
    <scope>NUCLEOTIDE SEQUENCE [LARGE SCALE GENOMIC DNA]</scope>
    <source>
        <strain evidence="9 10">CCM 8626</strain>
    </source>
</reference>
<feature type="binding site" evidence="8">
    <location>
        <position position="112"/>
    </location>
    <ligand>
        <name>Mg(2+)</name>
        <dbReference type="ChEBI" id="CHEBI:18420"/>
    </ligand>
</feature>
<comment type="pathway">
    <text evidence="8">Cofactor biosynthesis; biotin biosynthesis; biotin from 7,8-diaminononanoate: step 1/2.</text>
</comment>
<comment type="cofactor">
    <cofactor evidence="8">
        <name>Mg(2+)</name>
        <dbReference type="ChEBI" id="CHEBI:18420"/>
    </cofactor>
</comment>
<comment type="catalytic activity">
    <reaction evidence="8">
        <text>(7R,8S)-7,8-diammoniononanoate + CO2 + ATP = (4R,5S)-dethiobiotin + ADP + phosphate + 3 H(+)</text>
        <dbReference type="Rhea" id="RHEA:15805"/>
        <dbReference type="ChEBI" id="CHEBI:15378"/>
        <dbReference type="ChEBI" id="CHEBI:16526"/>
        <dbReference type="ChEBI" id="CHEBI:30616"/>
        <dbReference type="ChEBI" id="CHEBI:43474"/>
        <dbReference type="ChEBI" id="CHEBI:149469"/>
        <dbReference type="ChEBI" id="CHEBI:149473"/>
        <dbReference type="ChEBI" id="CHEBI:456216"/>
        <dbReference type="EC" id="6.3.3.3"/>
    </reaction>
</comment>
<feature type="binding site" evidence="8">
    <location>
        <begin position="112"/>
        <end position="115"/>
    </location>
    <ligand>
        <name>ATP</name>
        <dbReference type="ChEBI" id="CHEBI:30616"/>
    </ligand>
</feature>
<evidence type="ECO:0000256" key="3">
    <source>
        <dbReference type="ARBA" id="ARBA00022723"/>
    </source>
</evidence>
<keyword evidence="1 8" id="KW-0963">Cytoplasm</keyword>
<dbReference type="HAMAP" id="MF_00336">
    <property type="entry name" value="BioD"/>
    <property type="match status" value="1"/>
</dbReference>
<evidence type="ECO:0000256" key="7">
    <source>
        <dbReference type="ARBA" id="ARBA00022842"/>
    </source>
</evidence>
<keyword evidence="5 8" id="KW-0093">Biotin biosynthesis</keyword>
<dbReference type="Pfam" id="PF13500">
    <property type="entry name" value="AAA_26"/>
    <property type="match status" value="1"/>
</dbReference>
<keyword evidence="3 8" id="KW-0479">Metal-binding</keyword>
<comment type="caution">
    <text evidence="8">Lacks conserved residue(s) required for the propagation of feature annotation.</text>
</comment>
<comment type="similarity">
    <text evidence="8">Belongs to the dethiobiotin synthetase family.</text>
</comment>
<dbReference type="NCBIfam" id="TIGR00347">
    <property type="entry name" value="bioD"/>
    <property type="match status" value="1"/>
</dbReference>
<organism evidence="9 10">
    <name type="scientific">Serratia aquatilis</name>
    <dbReference type="NCBI Taxonomy" id="1737515"/>
    <lineage>
        <taxon>Bacteria</taxon>
        <taxon>Pseudomonadati</taxon>
        <taxon>Pseudomonadota</taxon>
        <taxon>Gammaproteobacteria</taxon>
        <taxon>Enterobacterales</taxon>
        <taxon>Yersiniaceae</taxon>
        <taxon>Serratia</taxon>
    </lineage>
</organism>
<feature type="binding site" evidence="8">
    <location>
        <position position="55"/>
    </location>
    <ligand>
        <name>ATP</name>
        <dbReference type="ChEBI" id="CHEBI:30616"/>
    </ligand>
</feature>
<comment type="subcellular location">
    <subcellularLocation>
        <location evidence="8">Cytoplasm</location>
    </subcellularLocation>
</comment>
<feature type="binding site" evidence="8">
    <location>
        <begin position="13"/>
        <end position="18"/>
    </location>
    <ligand>
        <name>ATP</name>
        <dbReference type="ChEBI" id="CHEBI:30616"/>
    </ligand>
</feature>
<keyword evidence="2 8" id="KW-0436">Ligase</keyword>
<dbReference type="Gene3D" id="3.40.50.300">
    <property type="entry name" value="P-loop containing nucleotide triphosphate hydrolases"/>
    <property type="match status" value="1"/>
</dbReference>
<evidence type="ECO:0000313" key="9">
    <source>
        <dbReference type="EMBL" id="MFC0227000.1"/>
    </source>
</evidence>
<comment type="subunit">
    <text evidence="8">Homodimer.</text>
</comment>
<evidence type="ECO:0000256" key="1">
    <source>
        <dbReference type="ARBA" id="ARBA00022490"/>
    </source>
</evidence>
<comment type="caution">
    <text evidence="9">The sequence shown here is derived from an EMBL/GenBank/DDBJ whole genome shotgun (WGS) entry which is preliminary data.</text>
</comment>
<feature type="binding site" evidence="8">
    <location>
        <position position="55"/>
    </location>
    <ligand>
        <name>Mg(2+)</name>
        <dbReference type="ChEBI" id="CHEBI:18420"/>
    </ligand>
</feature>
<dbReference type="InterPro" id="IPR027417">
    <property type="entry name" value="P-loop_NTPase"/>
</dbReference>
<dbReference type="InterPro" id="IPR004472">
    <property type="entry name" value="DTB_synth_BioD"/>
</dbReference>
<keyword evidence="10" id="KW-1185">Reference proteome</keyword>
<name>A0ABV6EDD5_9GAMM</name>
<dbReference type="CDD" id="cd03109">
    <property type="entry name" value="DTBS"/>
    <property type="match status" value="1"/>
</dbReference>
<evidence type="ECO:0000256" key="4">
    <source>
        <dbReference type="ARBA" id="ARBA00022741"/>
    </source>
</evidence>
<sequence>MLKRLFVTGTDTDVGKTVVSRGLLQAFAANGLSTAGYKPIAASCQETSEGIRNRDALVLQASSTLPLSYEEINPITCLDEVFHTASTQNIDYGIMSRGLKHLSGKADTVVVEGSGGWRVLMNDLRPYAEWVVQEQLPIILVVGIKLGCISHALLTAQSIINDGLPLLGWVANRINPGMPHYAETIDALQQRIPAPLLGEIPYLPRAEQRELAQYLDISILMDRYAL</sequence>
<dbReference type="GO" id="GO:0004141">
    <property type="term" value="F:dethiobiotin synthase activity"/>
    <property type="evidence" value="ECO:0007669"/>
    <property type="project" value="UniProtKB-EC"/>
</dbReference>
<gene>
    <name evidence="8 9" type="primary">bioD</name>
    <name evidence="9" type="ORF">ACFFJ3_10880</name>
</gene>
<dbReference type="RefSeq" id="WP_380675137.1">
    <property type="nucleotide sequence ID" value="NZ_CP173186.1"/>
</dbReference>
<dbReference type="Proteomes" id="UP001589792">
    <property type="component" value="Unassembled WGS sequence"/>
</dbReference>
<keyword evidence="6 8" id="KW-0067">ATP-binding</keyword>
<dbReference type="SUPFAM" id="SSF52540">
    <property type="entry name" value="P-loop containing nucleoside triphosphate hydrolases"/>
    <property type="match status" value="1"/>
</dbReference>
<proteinExistence type="inferred from homology"/>
<keyword evidence="7 8" id="KW-0460">Magnesium</keyword>
<accession>A0ABV6EDD5</accession>
<evidence type="ECO:0000256" key="2">
    <source>
        <dbReference type="ARBA" id="ARBA00022598"/>
    </source>
</evidence>
<evidence type="ECO:0000256" key="6">
    <source>
        <dbReference type="ARBA" id="ARBA00022840"/>
    </source>
</evidence>
<dbReference type="EMBL" id="JBHLXG010000010">
    <property type="protein sequence ID" value="MFC0227000.1"/>
    <property type="molecule type" value="Genomic_DNA"/>
</dbReference>
<dbReference type="PANTHER" id="PTHR43210">
    <property type="entry name" value="DETHIOBIOTIN SYNTHETASE"/>
    <property type="match status" value="1"/>
</dbReference>
<dbReference type="PIRSF" id="PIRSF006755">
    <property type="entry name" value="DTB_synth"/>
    <property type="match status" value="1"/>
</dbReference>
<evidence type="ECO:0000256" key="5">
    <source>
        <dbReference type="ARBA" id="ARBA00022756"/>
    </source>
</evidence>
<keyword evidence="4 8" id="KW-0547">Nucleotide-binding</keyword>
<evidence type="ECO:0000313" key="10">
    <source>
        <dbReference type="Proteomes" id="UP001589792"/>
    </source>
</evidence>
<feature type="binding site" evidence="8">
    <location>
        <begin position="201"/>
        <end position="203"/>
    </location>
    <ligand>
        <name>ATP</name>
        <dbReference type="ChEBI" id="CHEBI:30616"/>
    </ligand>
</feature>
<protein>
    <recommendedName>
        <fullName evidence="8">ATP-dependent dethiobiotin synthetase BioD</fullName>
        <ecNumber evidence="8">6.3.3.3</ecNumber>
    </recommendedName>
    <alternativeName>
        <fullName evidence="8">DTB synthetase</fullName>
        <shortName evidence="8">DTBS</shortName>
    </alternativeName>
    <alternativeName>
        <fullName evidence="8">Dethiobiotin synthase</fullName>
    </alternativeName>
</protein>
<feature type="binding site" evidence="8">
    <location>
        <position position="208"/>
    </location>
    <ligand>
        <name>ATP</name>
        <dbReference type="ChEBI" id="CHEBI:30616"/>
    </ligand>
</feature>
<dbReference type="PANTHER" id="PTHR43210:SF4">
    <property type="entry name" value="ATP-DEPENDENT DETHIOBIOTIN SYNTHETASE BIOD 2"/>
    <property type="match status" value="1"/>
</dbReference>
<feature type="active site" evidence="8">
    <location>
        <position position="38"/>
    </location>
</feature>